<dbReference type="VEuPathDB" id="VectorBase:CSON005756"/>
<keyword evidence="1" id="KW-0175">Coiled coil</keyword>
<feature type="coiled-coil region" evidence="1">
    <location>
        <begin position="539"/>
        <end position="591"/>
    </location>
</feature>
<dbReference type="InterPro" id="IPR036322">
    <property type="entry name" value="WD40_repeat_dom_sf"/>
</dbReference>
<accession>A0A336MXG2</accession>
<evidence type="ECO:0000256" key="2">
    <source>
        <dbReference type="SAM" id="MobiDB-lite"/>
    </source>
</evidence>
<feature type="compositionally biased region" description="Polar residues" evidence="2">
    <location>
        <begin position="463"/>
        <end position="478"/>
    </location>
</feature>
<evidence type="ECO:0000256" key="1">
    <source>
        <dbReference type="SAM" id="Coils"/>
    </source>
</evidence>
<dbReference type="GO" id="GO:0005737">
    <property type="term" value="C:cytoplasm"/>
    <property type="evidence" value="ECO:0007669"/>
    <property type="project" value="TreeGrafter"/>
</dbReference>
<evidence type="ECO:0000313" key="3">
    <source>
        <dbReference type="EMBL" id="SSX32977.1"/>
    </source>
</evidence>
<dbReference type="SMART" id="SM00320">
    <property type="entry name" value="WD40"/>
    <property type="match status" value="4"/>
</dbReference>
<dbReference type="GO" id="GO:0005813">
    <property type="term" value="C:centrosome"/>
    <property type="evidence" value="ECO:0007669"/>
    <property type="project" value="TreeGrafter"/>
</dbReference>
<dbReference type="GO" id="GO:0000922">
    <property type="term" value="C:spindle pole"/>
    <property type="evidence" value="ECO:0007669"/>
    <property type="project" value="TreeGrafter"/>
</dbReference>
<organism evidence="3">
    <name type="scientific">Culicoides sonorensis</name>
    <name type="common">Biting midge</name>
    <dbReference type="NCBI Taxonomy" id="179676"/>
    <lineage>
        <taxon>Eukaryota</taxon>
        <taxon>Metazoa</taxon>
        <taxon>Ecdysozoa</taxon>
        <taxon>Arthropoda</taxon>
        <taxon>Hexapoda</taxon>
        <taxon>Insecta</taxon>
        <taxon>Pterygota</taxon>
        <taxon>Neoptera</taxon>
        <taxon>Endopterygota</taxon>
        <taxon>Diptera</taxon>
        <taxon>Nematocera</taxon>
        <taxon>Chironomoidea</taxon>
        <taxon>Ceratopogonidae</taxon>
        <taxon>Ceratopogoninae</taxon>
        <taxon>Culicoides</taxon>
        <taxon>Monoculicoides</taxon>
    </lineage>
</organism>
<sequence>MSQGFFVVQTIKGLNLLENPSLKSHNVYSIDKLHGLELARISHKPAFIQLYDDQKSIELVRVKAFDGISKIEKLKKMSHAEVMTSIAGPKVKQSEIAIGYASGHVRLINIQSSQRTKSFNPEIVNNQVGQIDFNCEDEYLVVLYDNGNVRTFNTKSGIQCEKIKVDDSVGVVKYHTTKPQVIGLGFRTGSLQVWDSLKKRAIFKDTEAHSAPVRDIAWDATSPDLFYSAGFDCAVKVVDIRKRFCGIKITNEHAINCMHVSNCGNFIATGNLIGKVHLYDTRNPKVAVSEGDLSGGDQTIKIQRILAVAGNPDVSLNSNSSASNVNNNNTENVTEDVEETLPENVTACSDVDDLLTELHNKKRVSIDMTDVLPNRPSISGRRYGRLSADFGSQNLLRYLDDSNDSVGNVTQSPIVEAKLRSGLENPIYNSTMNQFQPISTTPKTSISRVNSLKKVEEIEENESFATPPNSMDSQSYEETNSKNNNNLLVNIPTCNTSTPNIPLANAVTKQMSQISVESSKDTPPTMTDHQTSSQILSLLNSINSRLDNMDQKFDEMNLRIEFVENHVMIKLHQILKRQDELEEKIESVMLNTRNQVTHQSSSTSNRGFSREILHPNDLPLNPHTYDALLEGNFYENWKKYWERKLY</sequence>
<dbReference type="EMBL" id="UFQT01002230">
    <property type="protein sequence ID" value="SSX32977.1"/>
    <property type="molecule type" value="Genomic_DNA"/>
</dbReference>
<gene>
    <name evidence="3" type="primary">CSON005756</name>
</gene>
<feature type="region of interest" description="Disordered" evidence="2">
    <location>
        <begin position="458"/>
        <end position="480"/>
    </location>
</feature>
<dbReference type="GO" id="GO:0043015">
    <property type="term" value="F:gamma-tubulin binding"/>
    <property type="evidence" value="ECO:0007669"/>
    <property type="project" value="TreeGrafter"/>
</dbReference>
<dbReference type="GO" id="GO:0036064">
    <property type="term" value="C:ciliary basal body"/>
    <property type="evidence" value="ECO:0007669"/>
    <property type="project" value="TreeGrafter"/>
</dbReference>
<dbReference type="GO" id="GO:0007020">
    <property type="term" value="P:microtubule nucleation"/>
    <property type="evidence" value="ECO:0007669"/>
    <property type="project" value="TreeGrafter"/>
</dbReference>
<protein>
    <submittedName>
        <fullName evidence="3">CSON005756 protein</fullName>
    </submittedName>
</protein>
<dbReference type="Gene3D" id="2.130.10.10">
    <property type="entry name" value="YVTN repeat-like/Quinoprotein amine dehydrogenase"/>
    <property type="match status" value="1"/>
</dbReference>
<dbReference type="PANTHER" id="PTHR44414">
    <property type="entry name" value="PROTEIN NEDD1"/>
    <property type="match status" value="1"/>
</dbReference>
<dbReference type="SUPFAM" id="SSF50978">
    <property type="entry name" value="WD40 repeat-like"/>
    <property type="match status" value="1"/>
</dbReference>
<dbReference type="AlphaFoldDB" id="A0A336MXG2"/>
<reference evidence="3" key="1">
    <citation type="submission" date="2018-07" db="EMBL/GenBank/DDBJ databases">
        <authorList>
            <person name="Quirk P.G."/>
            <person name="Krulwich T.A."/>
        </authorList>
    </citation>
    <scope>NUCLEOTIDE SEQUENCE</scope>
</reference>
<dbReference type="InterPro" id="IPR015943">
    <property type="entry name" value="WD40/YVTN_repeat-like_dom_sf"/>
</dbReference>
<dbReference type="GO" id="GO:0000278">
    <property type="term" value="P:mitotic cell cycle"/>
    <property type="evidence" value="ECO:0007669"/>
    <property type="project" value="TreeGrafter"/>
</dbReference>
<dbReference type="GO" id="GO:0005814">
    <property type="term" value="C:centriole"/>
    <property type="evidence" value="ECO:0007669"/>
    <property type="project" value="TreeGrafter"/>
</dbReference>
<proteinExistence type="predicted"/>
<name>A0A336MXG2_CULSO</name>
<dbReference type="InterPro" id="IPR052818">
    <property type="entry name" value="NEDD1_Spindle_Assembly"/>
</dbReference>
<dbReference type="PANTHER" id="PTHR44414:SF1">
    <property type="entry name" value="PROTEIN NEDD1"/>
    <property type="match status" value="1"/>
</dbReference>
<dbReference type="InterPro" id="IPR001680">
    <property type="entry name" value="WD40_rpt"/>
</dbReference>